<proteinExistence type="predicted"/>
<dbReference type="InterPro" id="IPR018531">
    <property type="entry name" value="DUF1993"/>
</dbReference>
<gene>
    <name evidence="1" type="ORF">ACFPN2_11545</name>
</gene>
<dbReference type="Proteomes" id="UP001595904">
    <property type="component" value="Unassembled WGS sequence"/>
</dbReference>
<dbReference type="Gene3D" id="1.20.120.450">
    <property type="entry name" value="dinb family like domain"/>
    <property type="match status" value="1"/>
</dbReference>
<dbReference type="PANTHER" id="PTHR36922:SF1">
    <property type="entry name" value="DUF1993 DOMAIN-CONTAINING PROTEIN"/>
    <property type="match status" value="1"/>
</dbReference>
<accession>A0ABV8SQP6</accession>
<dbReference type="SUPFAM" id="SSF109854">
    <property type="entry name" value="DinB/YfiT-like putative metalloenzymes"/>
    <property type="match status" value="1"/>
</dbReference>
<keyword evidence="2" id="KW-1185">Reference proteome</keyword>
<evidence type="ECO:0000313" key="1">
    <source>
        <dbReference type="EMBL" id="MFC4309715.1"/>
    </source>
</evidence>
<name>A0ABV8SQP6_9GAMM</name>
<evidence type="ECO:0000313" key="2">
    <source>
        <dbReference type="Proteomes" id="UP001595904"/>
    </source>
</evidence>
<reference evidence="2" key="1">
    <citation type="journal article" date="2019" name="Int. J. Syst. Evol. Microbiol.">
        <title>The Global Catalogue of Microorganisms (GCM) 10K type strain sequencing project: providing services to taxonomists for standard genome sequencing and annotation.</title>
        <authorList>
            <consortium name="The Broad Institute Genomics Platform"/>
            <consortium name="The Broad Institute Genome Sequencing Center for Infectious Disease"/>
            <person name="Wu L."/>
            <person name="Ma J."/>
        </authorList>
    </citation>
    <scope>NUCLEOTIDE SEQUENCE [LARGE SCALE GENOMIC DNA]</scope>
    <source>
        <strain evidence="2">CGMCC 1.10759</strain>
    </source>
</reference>
<comment type="caution">
    <text evidence="1">The sequence shown here is derived from an EMBL/GenBank/DDBJ whole genome shotgun (WGS) entry which is preliminary data.</text>
</comment>
<dbReference type="Pfam" id="PF09351">
    <property type="entry name" value="DUF1993"/>
    <property type="match status" value="1"/>
</dbReference>
<dbReference type="RefSeq" id="WP_380596752.1">
    <property type="nucleotide sequence ID" value="NZ_JBHSDU010000003.1"/>
</dbReference>
<sequence>MSLSLYDASIPTFLHSLRALKAILEKAVAHAEARKFDPNVFVSMRLYPDMLPFARQIQIASDSAKGAAARLSGTEPPKFEDNETTMADLIARVTKTIDYLEGFKPEQFAGDDNRVITIKTPRINLNFTAVNFVRHWALANFFFHTTTAYALLRHGGVEIGKQDYLGPVPQV</sequence>
<organism evidence="1 2">
    <name type="scientific">Steroidobacter flavus</name>
    <dbReference type="NCBI Taxonomy" id="1842136"/>
    <lineage>
        <taxon>Bacteria</taxon>
        <taxon>Pseudomonadati</taxon>
        <taxon>Pseudomonadota</taxon>
        <taxon>Gammaproteobacteria</taxon>
        <taxon>Steroidobacterales</taxon>
        <taxon>Steroidobacteraceae</taxon>
        <taxon>Steroidobacter</taxon>
    </lineage>
</organism>
<dbReference type="EMBL" id="JBHSDU010000003">
    <property type="protein sequence ID" value="MFC4309715.1"/>
    <property type="molecule type" value="Genomic_DNA"/>
</dbReference>
<dbReference type="InterPro" id="IPR034660">
    <property type="entry name" value="DinB/YfiT-like"/>
</dbReference>
<dbReference type="PANTHER" id="PTHR36922">
    <property type="entry name" value="BLL2446 PROTEIN"/>
    <property type="match status" value="1"/>
</dbReference>
<protein>
    <submittedName>
        <fullName evidence="1">DUF1993 family protein</fullName>
    </submittedName>
</protein>